<comment type="subcellular location">
    <subcellularLocation>
        <location evidence="12">Cytoplasm</location>
    </subcellularLocation>
</comment>
<keyword evidence="9 12" id="KW-0718">Serine biosynthesis</keyword>
<feature type="domain" description="Aminotransferase class V" evidence="13">
    <location>
        <begin position="11"/>
        <end position="366"/>
    </location>
</feature>
<comment type="subunit">
    <text evidence="12">Homodimer.</text>
</comment>
<feature type="modified residue" description="N6-(pyridoxal phosphate)lysine" evidence="12">
    <location>
        <position position="213"/>
    </location>
</feature>
<gene>
    <name evidence="12 14" type="primary">serC</name>
    <name evidence="14" type="ORF">Spa11_17760</name>
</gene>
<feature type="binding site" evidence="12">
    <location>
        <position position="169"/>
    </location>
    <ligand>
        <name>pyridoxal 5'-phosphate</name>
        <dbReference type="ChEBI" id="CHEBI:597326"/>
    </ligand>
</feature>
<evidence type="ECO:0000259" key="13">
    <source>
        <dbReference type="Pfam" id="PF00266"/>
    </source>
</evidence>
<dbReference type="SUPFAM" id="SSF53383">
    <property type="entry name" value="PLP-dependent transferases"/>
    <property type="match status" value="1"/>
</dbReference>
<keyword evidence="4 12" id="KW-0032">Aminotransferase</keyword>
<dbReference type="Gene3D" id="3.40.640.10">
    <property type="entry name" value="Type I PLP-dependent aspartate aminotransferase-like (Major domain)"/>
    <property type="match status" value="1"/>
</dbReference>
<accession>A0A518K711</accession>
<evidence type="ECO:0000256" key="11">
    <source>
        <dbReference type="ARBA" id="ARBA00049007"/>
    </source>
</evidence>
<feature type="binding site" evidence="12">
    <location>
        <begin position="254"/>
        <end position="255"/>
    </location>
    <ligand>
        <name>pyridoxal 5'-phosphate</name>
        <dbReference type="ChEBI" id="CHEBI:597326"/>
    </ligand>
</feature>
<dbReference type="InterPro" id="IPR020578">
    <property type="entry name" value="Aminotrans_V_PyrdxlP_BS"/>
</dbReference>
<dbReference type="PANTHER" id="PTHR43247">
    <property type="entry name" value="PHOSPHOSERINE AMINOTRANSFERASE"/>
    <property type="match status" value="1"/>
</dbReference>
<keyword evidence="15" id="KW-1185">Reference proteome</keyword>
<evidence type="ECO:0000256" key="12">
    <source>
        <dbReference type="HAMAP-Rule" id="MF_00160"/>
    </source>
</evidence>
<evidence type="ECO:0000256" key="7">
    <source>
        <dbReference type="ARBA" id="ARBA00022898"/>
    </source>
</evidence>
<dbReference type="GO" id="GO:0006564">
    <property type="term" value="P:L-serine biosynthetic process"/>
    <property type="evidence" value="ECO:0007669"/>
    <property type="project" value="UniProtKB-UniRule"/>
</dbReference>
<feature type="binding site" evidence="12">
    <location>
        <position position="114"/>
    </location>
    <ligand>
        <name>pyridoxal 5'-phosphate</name>
        <dbReference type="ChEBI" id="CHEBI:597326"/>
    </ligand>
</feature>
<keyword evidence="5 12" id="KW-0028">Amino-acid biosynthesis</keyword>
<name>A0A518K711_9BACT</name>
<feature type="binding site" evidence="12">
    <location>
        <position position="212"/>
    </location>
    <ligand>
        <name>pyridoxal 5'-phosphate</name>
        <dbReference type="ChEBI" id="CHEBI:597326"/>
    </ligand>
</feature>
<dbReference type="Pfam" id="PF00266">
    <property type="entry name" value="Aminotran_5"/>
    <property type="match status" value="1"/>
</dbReference>
<evidence type="ECO:0000256" key="10">
    <source>
        <dbReference type="ARBA" id="ARBA00047630"/>
    </source>
</evidence>
<comment type="pathway">
    <text evidence="1 12">Cofactor biosynthesis; pyridoxine 5'-phosphate biosynthesis; pyridoxine 5'-phosphate from D-erythrose 4-phosphate: step 3/5.</text>
</comment>
<dbReference type="GO" id="GO:0008615">
    <property type="term" value="P:pyridoxine biosynthetic process"/>
    <property type="evidence" value="ECO:0007669"/>
    <property type="project" value="UniProtKB-UniRule"/>
</dbReference>
<dbReference type="InterPro" id="IPR015421">
    <property type="entry name" value="PyrdxlP-dep_Trfase_major"/>
</dbReference>
<dbReference type="AlphaFoldDB" id="A0A518K711"/>
<evidence type="ECO:0000256" key="8">
    <source>
        <dbReference type="ARBA" id="ARBA00023096"/>
    </source>
</evidence>
<dbReference type="InterPro" id="IPR015424">
    <property type="entry name" value="PyrdxlP-dep_Trfase"/>
</dbReference>
<dbReference type="PROSITE" id="PS00595">
    <property type="entry name" value="AA_TRANSFER_CLASS_5"/>
    <property type="match status" value="1"/>
</dbReference>
<dbReference type="UniPathway" id="UPA00135">
    <property type="reaction ID" value="UER00197"/>
</dbReference>
<proteinExistence type="inferred from homology"/>
<feature type="binding site" evidence="12">
    <location>
        <position position="189"/>
    </location>
    <ligand>
        <name>pyridoxal 5'-phosphate</name>
        <dbReference type="ChEBI" id="CHEBI:597326"/>
    </ligand>
</feature>
<dbReference type="RefSeq" id="WP_145110813.1">
    <property type="nucleotide sequence ID" value="NZ_CP036349.1"/>
</dbReference>
<protein>
    <recommendedName>
        <fullName evidence="12">Phosphoserine aminotransferase</fullName>
        <ecNumber evidence="12">2.6.1.52</ecNumber>
    </recommendedName>
    <alternativeName>
        <fullName evidence="12">Phosphohydroxythreonine aminotransferase</fullName>
        <shortName evidence="12">PSAT</shortName>
    </alternativeName>
</protein>
<dbReference type="GO" id="GO:0004648">
    <property type="term" value="F:O-phospho-L-serine:2-oxoglutarate aminotransferase activity"/>
    <property type="evidence" value="ECO:0007669"/>
    <property type="project" value="UniProtKB-UniRule"/>
</dbReference>
<comment type="pathway">
    <text evidence="2 12">Amino-acid biosynthesis; L-serine biosynthesis; L-serine from 3-phospho-D-glycerate: step 2/3.</text>
</comment>
<dbReference type="InterPro" id="IPR000192">
    <property type="entry name" value="Aminotrans_V_dom"/>
</dbReference>
<comment type="similarity">
    <text evidence="3 12">Belongs to the class-V pyridoxal-phosphate-dependent aminotransferase family. SerC subfamily.</text>
</comment>
<dbReference type="UniPathway" id="UPA00244">
    <property type="reaction ID" value="UER00311"/>
</dbReference>
<evidence type="ECO:0000256" key="9">
    <source>
        <dbReference type="ARBA" id="ARBA00023299"/>
    </source>
</evidence>
<keyword evidence="7 12" id="KW-0663">Pyridoxal phosphate</keyword>
<dbReference type="InterPro" id="IPR015422">
    <property type="entry name" value="PyrdxlP-dep_Trfase_small"/>
</dbReference>
<evidence type="ECO:0000256" key="5">
    <source>
        <dbReference type="ARBA" id="ARBA00022605"/>
    </source>
</evidence>
<dbReference type="EC" id="2.6.1.52" evidence="12"/>
<evidence type="ECO:0000256" key="4">
    <source>
        <dbReference type="ARBA" id="ARBA00022576"/>
    </source>
</evidence>
<evidence type="ECO:0000256" key="3">
    <source>
        <dbReference type="ARBA" id="ARBA00006904"/>
    </source>
</evidence>
<reference evidence="14 15" key="1">
    <citation type="submission" date="2019-02" db="EMBL/GenBank/DDBJ databases">
        <title>Deep-cultivation of Planctomycetes and their phenomic and genomic characterization uncovers novel biology.</title>
        <authorList>
            <person name="Wiegand S."/>
            <person name="Jogler M."/>
            <person name="Boedeker C."/>
            <person name="Pinto D."/>
            <person name="Vollmers J."/>
            <person name="Rivas-Marin E."/>
            <person name="Kohn T."/>
            <person name="Peeters S.H."/>
            <person name="Heuer A."/>
            <person name="Rast P."/>
            <person name="Oberbeckmann S."/>
            <person name="Bunk B."/>
            <person name="Jeske O."/>
            <person name="Meyerdierks A."/>
            <person name="Storesund J.E."/>
            <person name="Kallscheuer N."/>
            <person name="Luecker S."/>
            <person name="Lage O.M."/>
            <person name="Pohl T."/>
            <person name="Merkel B.J."/>
            <person name="Hornburger P."/>
            <person name="Mueller R.-W."/>
            <person name="Bruemmer F."/>
            <person name="Labrenz M."/>
            <person name="Spormann A.M."/>
            <person name="Op den Camp H."/>
            <person name="Overmann J."/>
            <person name="Amann R."/>
            <person name="Jetten M.S.M."/>
            <person name="Mascher T."/>
            <person name="Medema M.H."/>
            <person name="Devos D.P."/>
            <person name="Kaster A.-K."/>
            <person name="Ovreas L."/>
            <person name="Rohde M."/>
            <person name="Galperin M.Y."/>
            <person name="Jogler C."/>
        </authorList>
    </citation>
    <scope>NUCLEOTIDE SEQUENCE [LARGE SCALE GENOMIC DNA]</scope>
    <source>
        <strain evidence="14 15">Spa11</strain>
    </source>
</reference>
<dbReference type="EMBL" id="CP036349">
    <property type="protein sequence ID" value="QDV73578.1"/>
    <property type="molecule type" value="Genomic_DNA"/>
</dbReference>
<feature type="binding site" evidence="12">
    <location>
        <position position="49"/>
    </location>
    <ligand>
        <name>L-glutamate</name>
        <dbReference type="ChEBI" id="CHEBI:29985"/>
    </ligand>
</feature>
<evidence type="ECO:0000256" key="1">
    <source>
        <dbReference type="ARBA" id="ARBA00004915"/>
    </source>
</evidence>
<comment type="catalytic activity">
    <reaction evidence="11 12">
        <text>O-phospho-L-serine + 2-oxoglutarate = 3-phosphooxypyruvate + L-glutamate</text>
        <dbReference type="Rhea" id="RHEA:14329"/>
        <dbReference type="ChEBI" id="CHEBI:16810"/>
        <dbReference type="ChEBI" id="CHEBI:18110"/>
        <dbReference type="ChEBI" id="CHEBI:29985"/>
        <dbReference type="ChEBI" id="CHEBI:57524"/>
        <dbReference type="EC" id="2.6.1.52"/>
    </reaction>
</comment>
<comment type="function">
    <text evidence="12">Catalyzes the reversible conversion of 3-phosphohydroxypyruvate to phosphoserine and of 3-hydroxy-2-oxo-4-phosphonooxybutanoate to phosphohydroxythreonine.</text>
</comment>
<dbReference type="FunFam" id="3.40.640.10:FF:000010">
    <property type="entry name" value="Phosphoserine aminotransferase"/>
    <property type="match status" value="1"/>
</dbReference>
<dbReference type="GO" id="GO:0030170">
    <property type="term" value="F:pyridoxal phosphate binding"/>
    <property type="evidence" value="ECO:0007669"/>
    <property type="project" value="UniProtKB-UniRule"/>
</dbReference>
<dbReference type="KEGG" id="bmei:Spa11_17760"/>
<comment type="cofactor">
    <cofactor evidence="12">
        <name>pyridoxal 5'-phosphate</name>
        <dbReference type="ChEBI" id="CHEBI:597326"/>
    </cofactor>
    <text evidence="12">Binds 1 pyridoxal phosphate per subunit.</text>
</comment>
<dbReference type="Gene3D" id="3.90.1150.10">
    <property type="entry name" value="Aspartate Aminotransferase, domain 1"/>
    <property type="match status" value="1"/>
</dbReference>
<evidence type="ECO:0000256" key="2">
    <source>
        <dbReference type="ARBA" id="ARBA00005099"/>
    </source>
</evidence>
<organism evidence="14 15">
    <name type="scientific">Botrimarina mediterranea</name>
    <dbReference type="NCBI Taxonomy" id="2528022"/>
    <lineage>
        <taxon>Bacteria</taxon>
        <taxon>Pseudomonadati</taxon>
        <taxon>Planctomycetota</taxon>
        <taxon>Planctomycetia</taxon>
        <taxon>Pirellulales</taxon>
        <taxon>Lacipirellulaceae</taxon>
        <taxon>Botrimarina</taxon>
    </lineage>
</organism>
<sequence length="379" mass="41029">MSTATAADQRVYNFSAGPAVLPVPVLEQARDEMLCLPGVGASILEISHRSAAFTAIIEAAEANIRKLLGVPDDYAVLFLQGGGRLQFWMTAANLIGELGAFKGKSADYLLTGSWGKQAMAEAKKVAPVRVAYDSSGSNYDRLPAPFCAGEPAMDLDPDAAYVHYTCNETIQGVQFPSEPDTGGVPLVCDASSDFMHKKLDVTKYGLIYACAQKNAGPAGVTIVIVNKALVADASPNLPIYCNYNTHIAEKSLNNTAPTFSIYIVKLVTEWLLREFGDLDAVYKQNQMKAKLLYDVMDAAPDFYIGHARRECRSLMNVAFRLPSDELTDAFLSGAKKRGLSDLKGHRSVGGARASIYNAMPVAGVECLRDYMLEFKNQQG</sequence>
<keyword evidence="12" id="KW-0963">Cytoplasm</keyword>
<dbReference type="PANTHER" id="PTHR43247:SF1">
    <property type="entry name" value="PHOSPHOSERINE AMINOTRANSFERASE"/>
    <property type="match status" value="1"/>
</dbReference>
<dbReference type="Proteomes" id="UP000316426">
    <property type="component" value="Chromosome"/>
</dbReference>
<keyword evidence="6 12" id="KW-0808">Transferase</keyword>
<comment type="caution">
    <text evidence="12">Lacks conserved residue(s) required for the propagation of feature annotation.</text>
</comment>
<evidence type="ECO:0000256" key="6">
    <source>
        <dbReference type="ARBA" id="ARBA00022679"/>
    </source>
</evidence>
<keyword evidence="8 12" id="KW-0664">Pyridoxine biosynthesis</keyword>
<comment type="catalytic activity">
    <reaction evidence="10 12">
        <text>4-(phosphooxy)-L-threonine + 2-oxoglutarate = (R)-3-hydroxy-2-oxo-4-phosphooxybutanoate + L-glutamate</text>
        <dbReference type="Rhea" id="RHEA:16573"/>
        <dbReference type="ChEBI" id="CHEBI:16810"/>
        <dbReference type="ChEBI" id="CHEBI:29985"/>
        <dbReference type="ChEBI" id="CHEBI:58452"/>
        <dbReference type="ChEBI" id="CHEBI:58538"/>
        <dbReference type="EC" id="2.6.1.52"/>
    </reaction>
</comment>
<dbReference type="GO" id="GO:0005737">
    <property type="term" value="C:cytoplasm"/>
    <property type="evidence" value="ECO:0007669"/>
    <property type="project" value="UniProtKB-SubCell"/>
</dbReference>
<dbReference type="InterPro" id="IPR022278">
    <property type="entry name" value="Pser_aminoTfrase"/>
</dbReference>
<feature type="binding site" evidence="12">
    <location>
        <begin position="83"/>
        <end position="84"/>
    </location>
    <ligand>
        <name>pyridoxal 5'-phosphate</name>
        <dbReference type="ChEBI" id="CHEBI:597326"/>
    </ligand>
</feature>
<dbReference type="HAMAP" id="MF_00160">
    <property type="entry name" value="SerC_aminotrans_5"/>
    <property type="match status" value="1"/>
</dbReference>
<dbReference type="NCBIfam" id="NF003764">
    <property type="entry name" value="PRK05355.1"/>
    <property type="match status" value="1"/>
</dbReference>
<dbReference type="FunFam" id="3.90.1150.10:FF:000006">
    <property type="entry name" value="Phosphoserine aminotransferase"/>
    <property type="match status" value="1"/>
</dbReference>
<dbReference type="PIRSF" id="PIRSF000525">
    <property type="entry name" value="SerC"/>
    <property type="match status" value="1"/>
</dbReference>
<evidence type="ECO:0000313" key="15">
    <source>
        <dbReference type="Proteomes" id="UP000316426"/>
    </source>
</evidence>
<evidence type="ECO:0000313" key="14">
    <source>
        <dbReference type="EMBL" id="QDV73578.1"/>
    </source>
</evidence>